<keyword evidence="1" id="KW-0472">Membrane</keyword>
<dbReference type="AlphaFoldDB" id="A0A1S6HJH2"/>
<dbReference type="EMBL" id="CP014782">
    <property type="protein sequence ID" value="AQS35634.1"/>
    <property type="molecule type" value="Genomic_DNA"/>
</dbReference>
<evidence type="ECO:0000256" key="1">
    <source>
        <dbReference type="SAM" id="Phobius"/>
    </source>
</evidence>
<feature type="transmembrane region" description="Helical" evidence="1">
    <location>
        <begin position="16"/>
        <end position="35"/>
    </location>
</feature>
<keyword evidence="1" id="KW-0812">Transmembrane</keyword>
<organism evidence="2 3">
    <name type="scientific">Shewanella psychrophila</name>
    <dbReference type="NCBI Taxonomy" id="225848"/>
    <lineage>
        <taxon>Bacteria</taxon>
        <taxon>Pseudomonadati</taxon>
        <taxon>Pseudomonadota</taxon>
        <taxon>Gammaproteobacteria</taxon>
        <taxon>Alteromonadales</taxon>
        <taxon>Shewanellaceae</taxon>
        <taxon>Shewanella</taxon>
    </lineage>
</organism>
<protein>
    <submittedName>
        <fullName evidence="2">Uncharacterized protein</fullName>
    </submittedName>
</protein>
<dbReference type="KEGG" id="spsw:Sps_00429"/>
<keyword evidence="1" id="KW-1133">Transmembrane helix</keyword>
<proteinExistence type="predicted"/>
<dbReference type="Proteomes" id="UP000189545">
    <property type="component" value="Chromosome"/>
</dbReference>
<evidence type="ECO:0000313" key="2">
    <source>
        <dbReference type="EMBL" id="AQS35634.1"/>
    </source>
</evidence>
<dbReference type="OrthoDB" id="6265056at2"/>
<accession>A0A1S6HJH2</accession>
<sequence>MSYQYVRRAESSKAKFVFLSKVLVIVVCIFGSGGLEASIEALDDRLEQKEHLPGEREQLAFYVELGGETQYITEGRDQLDNGGIIWGSMLLEYASINLYSSLGQATSQNYREWELGVSYDVFETDTFNGGIGMQFVEIYGTERESDIEFVSALSYRGSQWITASIDHTYSLQSKGHFLELSLHGKSLALPGRGRVTPYVSQAFDFKFANEEYTGANHFQFGIEAYYPLSHQFTLSGHMSHVIPQGGIKRDLNFEVKEQTFAGVSVSLQF</sequence>
<gene>
    <name evidence="2" type="ORF">Sps_00429</name>
</gene>
<dbReference type="RefSeq" id="WP_077750964.1">
    <property type="nucleotide sequence ID" value="NZ_CP014782.1"/>
</dbReference>
<keyword evidence="3" id="KW-1185">Reference proteome</keyword>
<name>A0A1S6HJH2_9GAMM</name>
<reference evidence="2 3" key="1">
    <citation type="submission" date="2016-03" db="EMBL/GenBank/DDBJ databases">
        <title>Complete genome sequence of Shewanella psychrophila WP2, a deep sea bacterium isolated from west Pacific sediment.</title>
        <authorList>
            <person name="Xu G."/>
            <person name="Jian H."/>
        </authorList>
    </citation>
    <scope>NUCLEOTIDE SEQUENCE [LARGE SCALE GENOMIC DNA]</scope>
    <source>
        <strain evidence="2 3">WP2</strain>
    </source>
</reference>
<evidence type="ECO:0000313" key="3">
    <source>
        <dbReference type="Proteomes" id="UP000189545"/>
    </source>
</evidence>